<dbReference type="Proteomes" id="UP000000322">
    <property type="component" value="Chromosome"/>
</dbReference>
<dbReference type="KEGG" id="ske:Sked_14350"/>
<protein>
    <submittedName>
        <fullName evidence="1">Uncharacterized protein</fullName>
    </submittedName>
</protein>
<gene>
    <name evidence="1" type="ordered locus">Sked_14350</name>
</gene>
<dbReference type="STRING" id="446469.Sked_14350"/>
<reference evidence="1 2" key="1">
    <citation type="journal article" date="2009" name="Stand. Genomic Sci.">
        <title>Complete genome sequence of Sanguibacter keddieii type strain (ST-74).</title>
        <authorList>
            <person name="Ivanova N."/>
            <person name="Sikorski J."/>
            <person name="Sims D."/>
            <person name="Brettin T."/>
            <person name="Detter J.C."/>
            <person name="Han C."/>
            <person name="Lapidus A."/>
            <person name="Copeland A."/>
            <person name="Glavina Del Rio T."/>
            <person name="Nolan M."/>
            <person name="Chen F."/>
            <person name="Lucas S."/>
            <person name="Tice H."/>
            <person name="Cheng J.F."/>
            <person name="Bruce D."/>
            <person name="Goodwin L."/>
            <person name="Pitluck S."/>
            <person name="Pati A."/>
            <person name="Mavromatis K."/>
            <person name="Chen A."/>
            <person name="Palaniappan K."/>
            <person name="D'haeseleer P."/>
            <person name="Chain P."/>
            <person name="Bristow J."/>
            <person name="Eisen J.A."/>
            <person name="Markowitz V."/>
            <person name="Hugenholtz P."/>
            <person name="Goker M."/>
            <person name="Pukall R."/>
            <person name="Klenk H.P."/>
            <person name="Kyrpides N.C."/>
        </authorList>
    </citation>
    <scope>NUCLEOTIDE SEQUENCE [LARGE SCALE GENOMIC DNA]</scope>
    <source>
        <strain evidence="2">ATCC 51767 / DSM 10542 / NCFB 3025 / ST-74</strain>
    </source>
</reference>
<evidence type="ECO:0000313" key="1">
    <source>
        <dbReference type="EMBL" id="ACZ21371.1"/>
    </source>
</evidence>
<dbReference type="InterPro" id="IPR016888">
    <property type="entry name" value="UCP028498"/>
</dbReference>
<evidence type="ECO:0000313" key="2">
    <source>
        <dbReference type="Proteomes" id="UP000000322"/>
    </source>
</evidence>
<name>D1BF75_SANKS</name>
<sequence length="49" mass="5318">MTFEPADPAVRDALDAAYHAKYDRYGPSPVGALTGDDVLRTTLRVIPVD</sequence>
<organism evidence="1 2">
    <name type="scientific">Sanguibacter keddieii (strain ATCC 51767 / DSM 10542 / NCFB 3025 / ST-74)</name>
    <dbReference type="NCBI Taxonomy" id="446469"/>
    <lineage>
        <taxon>Bacteria</taxon>
        <taxon>Bacillati</taxon>
        <taxon>Actinomycetota</taxon>
        <taxon>Actinomycetes</taxon>
        <taxon>Micrococcales</taxon>
        <taxon>Sanguibacteraceae</taxon>
        <taxon>Sanguibacter</taxon>
    </lineage>
</organism>
<dbReference type="AlphaFoldDB" id="D1BF75"/>
<keyword evidence="2" id="KW-1185">Reference proteome</keyword>
<dbReference type="HOGENOM" id="CLU_3140534_0_0_11"/>
<proteinExistence type="predicted"/>
<dbReference type="eggNOG" id="COG4334">
    <property type="taxonomic scope" value="Bacteria"/>
</dbReference>
<accession>D1BF75</accession>
<dbReference type="Pfam" id="PF10012">
    <property type="entry name" value="DUF2255"/>
    <property type="match status" value="1"/>
</dbReference>
<dbReference type="EMBL" id="CP001819">
    <property type="protein sequence ID" value="ACZ21371.1"/>
    <property type="molecule type" value="Genomic_DNA"/>
</dbReference>